<protein>
    <submittedName>
        <fullName evidence="9">Intron-binding protein aquarius</fullName>
    </submittedName>
</protein>
<dbReference type="SUPFAM" id="SSF52540">
    <property type="entry name" value="P-loop containing nucleoside triphosphate hydrolases"/>
    <property type="match status" value="1"/>
</dbReference>
<dbReference type="Pfam" id="PF13086">
    <property type="entry name" value="AAA_11"/>
    <property type="match status" value="1"/>
</dbReference>
<dbReference type="PIRSF" id="PIRSF038901">
    <property type="entry name" value="AQR_cwf11"/>
    <property type="match status" value="1"/>
</dbReference>
<dbReference type="OrthoDB" id="1879at2759"/>
<evidence type="ECO:0000259" key="5">
    <source>
        <dbReference type="Pfam" id="PF16399"/>
    </source>
</evidence>
<sequence length="1504" mass="170723">MVTPDKFEGLIQRVLRLLLDESPALITYRNNLGKKETEATPDANPAVLTEVQQQKLLLEHIVTLIFLSHCFTNLAEVGVLRKCLRELYSLSVWRGYLQPVRLELELKNHPRYARLLKKLQKYHSTRISEEEREKLELQHSFLPYFMDVFLSLLDSVPTVNESKNLEPLLVHYLERCVLLFVDLESMLLTRRLLNVVVDDRHLVVRCQTATLTKRPEGKLFAELVDMLAFYTHFQIDEATGEALDESALDKHHCARLTALQLKAFALLKDKLLPLAVSHPAGVETSQQLRKHLSSLTTKDLYQLANAFALVPPRVETTELSEKDDGSPASKRAKMDTKTDSNDFLSNLRTRLDSKLMDKELLIRILIHRFARRESELEQMNEVSLYPTEELIWDENRVPTEYYSGEGCLALPKLGLQFLTLQDYLLRNFNLFRLESTYEIRQDVEDAVLRLKPWCGESGQAVFDGWSRMALPIQSFNIVEVAKPHLGSKHPARVRADVRVALAGLRPDVRKEWLGLRRHDPVFLVTLRPGKPKGWKFNSQEPFVPQVGLLYVRGCEIEGQVDKEGKLIPDEERLGFLPGKEEKPNIVETLPTWRVRLDPAQYQMDADRLRAEQTRGEVIRAKVTRAKREGRSKEEIAVLEQQAAEADQARPEDLYDTFNVLIRRKPKENNFKAVLETISIQIVDKRKRVNPNNDDPMEEPGPPYRLTFPPLADDPTAKVEAMVPGDVGVTVSEEMNQAKTEQYTGIKPDVVAEAYEPALHPPWHLLVQAGGHLPSNAFAGGSKPGNRVPFTPAQIEAIRSGMQPGLTLVVGPPGTGKTDVAVQIIHNLYHNYPNQRILIVTHSNQALNQLFEKIIALDVDERHLLRLGHGEESLDTEKDFSRYGRVDYVLAKRIQLLQEVMRLAKSFNRSAAAVDPAHEAAIADGEIEPASENQDSLHMHSCETAQYFFVQEVLSRWEDFISKMAQTVPSGCPAPDNTVADSNPLYDPQLIRTHFPFMEFFTGHKSPPTEIVQQLFPGHSLIEDMAMARACFQHVHSLFAQLDEFRAFELMRTGTERANFLLVQEAKIIAMTCTHAALRRRDLVQLGFTYDTILMEEAAQILEIETFIPLLLQNPDLSGRNRLKRWIMIGDHHQLPPVVKNQAFNNYSNMGQSLFTRLVKLGVPTVQLDAQGRARPSLSSLYSWRYKNLTDLPHTQVEPQFRLANPGFRYDVQLINVDDYKGVGESEPSPYFYQNLAEAEYVVAVFMYMRILGYPAERITILTTYNGQKHLIRDVVAARCAKNPLLGTPSKITTVDRFQGQQNDYILVSLVRTRTVGHLRDVRRLVVALSRARLGLYVFARIDQFANCPELKPAFDRLLNLRGPGAPKPVQLHLTPWEPWIDPRSALASSMQRLQTELLTQAPVVIKDMVEMTTYVHNLYEERVNALMARLQASKPVAEPAATRSVDKTPNVHTAPEGDAQTDATDSSQPDIKEPDTNDTSQQTEDPIKESTTNNEPITMDSAQD</sequence>
<evidence type="ECO:0000313" key="8">
    <source>
        <dbReference type="Proteomes" id="UP000272942"/>
    </source>
</evidence>
<feature type="domain" description="RNA helicase aquarius N-terminal" evidence="5">
    <location>
        <begin position="51"/>
        <end position="316"/>
    </location>
</feature>
<dbReference type="GO" id="GO:0004386">
    <property type="term" value="F:helicase activity"/>
    <property type="evidence" value="ECO:0007669"/>
    <property type="project" value="InterPro"/>
</dbReference>
<dbReference type="GO" id="GO:0071013">
    <property type="term" value="C:catalytic step 2 spliceosome"/>
    <property type="evidence" value="ECO:0007669"/>
    <property type="project" value="TreeGrafter"/>
</dbReference>
<dbReference type="WBParaSite" id="ECPE_0000571701-mRNA-1">
    <property type="protein sequence ID" value="ECPE_0000571701-mRNA-1"/>
    <property type="gene ID" value="ECPE_0000571701"/>
</dbReference>
<gene>
    <name evidence="7" type="ORF">ECPE_LOCUS5704</name>
</gene>
<dbReference type="InterPro" id="IPR032174">
    <property type="entry name" value="Aquarius_N"/>
</dbReference>
<evidence type="ECO:0000259" key="6">
    <source>
        <dbReference type="Pfam" id="PF21143"/>
    </source>
</evidence>
<dbReference type="InterPro" id="IPR041679">
    <property type="entry name" value="DNA2/NAM7-like_C"/>
</dbReference>
<keyword evidence="8" id="KW-1185">Reference proteome</keyword>
<dbReference type="InterPro" id="IPR026300">
    <property type="entry name" value="CWF11_fam"/>
</dbReference>
<dbReference type="PANTHER" id="PTHR10887">
    <property type="entry name" value="DNA2/NAM7 HELICASE FAMILY"/>
    <property type="match status" value="1"/>
</dbReference>
<dbReference type="Proteomes" id="UP000272942">
    <property type="component" value="Unassembled WGS sequence"/>
</dbReference>
<dbReference type="Pfam" id="PF21143">
    <property type="entry name" value="Aquarius_N_2nd"/>
    <property type="match status" value="1"/>
</dbReference>
<dbReference type="InterPro" id="IPR048966">
    <property type="entry name" value="Aquarius_b-barrel"/>
</dbReference>
<feature type="compositionally biased region" description="Polar residues" evidence="2">
    <location>
        <begin position="1477"/>
        <end position="1504"/>
    </location>
</feature>
<accession>A0A183AFG9</accession>
<dbReference type="InterPro" id="IPR045055">
    <property type="entry name" value="DNA2/NAM7-like"/>
</dbReference>
<dbReference type="Pfam" id="PF13087">
    <property type="entry name" value="AAA_12"/>
    <property type="match status" value="1"/>
</dbReference>
<keyword evidence="1" id="KW-0507">mRNA processing</keyword>
<evidence type="ECO:0000256" key="2">
    <source>
        <dbReference type="SAM" id="MobiDB-lite"/>
    </source>
</evidence>
<dbReference type="Pfam" id="PF16399">
    <property type="entry name" value="Aquarius_N_1st"/>
    <property type="match status" value="1"/>
</dbReference>
<feature type="domain" description="DNA2/NAM7 helicase helicase" evidence="3">
    <location>
        <begin position="792"/>
        <end position="1140"/>
    </location>
</feature>
<keyword evidence="1" id="KW-0508">mRNA splicing</keyword>
<dbReference type="InterPro" id="IPR041677">
    <property type="entry name" value="DNA2/NAM7_AAA_11"/>
</dbReference>
<dbReference type="FunFam" id="3.40.50.300:FF:002863">
    <property type="entry name" value="Pre-mRNA-splicing factor cwf11"/>
    <property type="match status" value="1"/>
</dbReference>
<dbReference type="CDD" id="cd17935">
    <property type="entry name" value="EEXXQc_AQR"/>
    <property type="match status" value="1"/>
</dbReference>
<feature type="domain" description="DNA2/NAM7 helicase-like C-terminal" evidence="4">
    <location>
        <begin position="1150"/>
        <end position="1339"/>
    </location>
</feature>
<evidence type="ECO:0000313" key="7">
    <source>
        <dbReference type="EMBL" id="VDP76317.1"/>
    </source>
</evidence>
<organism evidence="9">
    <name type="scientific">Echinostoma caproni</name>
    <dbReference type="NCBI Taxonomy" id="27848"/>
    <lineage>
        <taxon>Eukaryota</taxon>
        <taxon>Metazoa</taxon>
        <taxon>Spiralia</taxon>
        <taxon>Lophotrochozoa</taxon>
        <taxon>Platyhelminthes</taxon>
        <taxon>Trematoda</taxon>
        <taxon>Digenea</taxon>
        <taxon>Plagiorchiida</taxon>
        <taxon>Echinostomata</taxon>
        <taxon>Echinostomatoidea</taxon>
        <taxon>Echinostomatidae</taxon>
        <taxon>Echinostoma</taxon>
    </lineage>
</organism>
<feature type="compositionally biased region" description="Basic and acidic residues" evidence="2">
    <location>
        <begin position="315"/>
        <end position="325"/>
    </location>
</feature>
<dbReference type="Gene3D" id="3.40.50.300">
    <property type="entry name" value="P-loop containing nucleotide triphosphate hydrolases"/>
    <property type="match status" value="2"/>
</dbReference>
<feature type="region of interest" description="Disordered" evidence="2">
    <location>
        <begin position="315"/>
        <end position="338"/>
    </location>
</feature>
<dbReference type="GO" id="GO:0000398">
    <property type="term" value="P:mRNA splicing, via spliceosome"/>
    <property type="evidence" value="ECO:0007669"/>
    <property type="project" value="InterPro"/>
</dbReference>
<dbReference type="FunFam" id="3.40.50.300:FF:003210">
    <property type="entry name" value="RNA helicase aquarius"/>
    <property type="match status" value="1"/>
</dbReference>
<evidence type="ECO:0000313" key="9">
    <source>
        <dbReference type="WBParaSite" id="ECPE_0000571701-mRNA-1"/>
    </source>
</evidence>
<feature type="domain" description="RNA helicase aquarius beta-barrel" evidence="6">
    <location>
        <begin position="451"/>
        <end position="612"/>
    </location>
</feature>
<reference evidence="7 8" key="2">
    <citation type="submission" date="2018-11" db="EMBL/GenBank/DDBJ databases">
        <authorList>
            <consortium name="Pathogen Informatics"/>
        </authorList>
    </citation>
    <scope>NUCLEOTIDE SEQUENCE [LARGE SCALE GENOMIC DNA]</scope>
    <source>
        <strain evidence="7 8">Egypt</strain>
    </source>
</reference>
<proteinExistence type="inferred from homology"/>
<reference evidence="9" key="1">
    <citation type="submission" date="2016-06" db="UniProtKB">
        <authorList>
            <consortium name="WormBaseParasite"/>
        </authorList>
    </citation>
    <scope>IDENTIFICATION</scope>
</reference>
<comment type="similarity">
    <text evidence="1">Belongs to the CWF11 family.</text>
</comment>
<dbReference type="PANTHER" id="PTHR10887:SF5">
    <property type="entry name" value="RNA HELICASE AQUARIUS"/>
    <property type="match status" value="1"/>
</dbReference>
<dbReference type="GO" id="GO:0003729">
    <property type="term" value="F:mRNA binding"/>
    <property type="evidence" value="ECO:0007669"/>
    <property type="project" value="TreeGrafter"/>
</dbReference>
<dbReference type="EMBL" id="UZAN01042583">
    <property type="protein sequence ID" value="VDP76317.1"/>
    <property type="molecule type" value="Genomic_DNA"/>
</dbReference>
<keyword evidence="1" id="KW-0539">Nucleus</keyword>
<dbReference type="InterPro" id="IPR027417">
    <property type="entry name" value="P-loop_NTPase"/>
</dbReference>
<evidence type="ECO:0000256" key="1">
    <source>
        <dbReference type="PIRNR" id="PIRNR038901"/>
    </source>
</evidence>
<evidence type="ECO:0000259" key="3">
    <source>
        <dbReference type="Pfam" id="PF13086"/>
    </source>
</evidence>
<comment type="subcellular location">
    <subcellularLocation>
        <location evidence="1">Nucleus</location>
    </subcellularLocation>
</comment>
<dbReference type="InterPro" id="IPR047187">
    <property type="entry name" value="SF1_C_Upf1"/>
</dbReference>
<feature type="region of interest" description="Disordered" evidence="2">
    <location>
        <begin position="1435"/>
        <end position="1504"/>
    </location>
</feature>
<dbReference type="CDD" id="cd18808">
    <property type="entry name" value="SF1_C_Upf1"/>
    <property type="match status" value="1"/>
</dbReference>
<evidence type="ECO:0000259" key="4">
    <source>
        <dbReference type="Pfam" id="PF13087"/>
    </source>
</evidence>
<name>A0A183AFG9_9TREM</name>